<name>A0ABQ4WPG4_9ASTR</name>
<keyword evidence="3" id="KW-0695">RNA-directed DNA polymerase</keyword>
<proteinExistence type="predicted"/>
<dbReference type="InterPro" id="IPR041577">
    <property type="entry name" value="RT_RNaseH_2"/>
</dbReference>
<dbReference type="CDD" id="cd01647">
    <property type="entry name" value="RT_LTR"/>
    <property type="match status" value="1"/>
</dbReference>
<dbReference type="PANTHER" id="PTHR24559">
    <property type="entry name" value="TRANSPOSON TY3-I GAG-POL POLYPROTEIN"/>
    <property type="match status" value="1"/>
</dbReference>
<evidence type="ECO:0000313" key="4">
    <source>
        <dbReference type="Proteomes" id="UP001151760"/>
    </source>
</evidence>
<dbReference type="InterPro" id="IPR000477">
    <property type="entry name" value="RT_dom"/>
</dbReference>
<keyword evidence="3" id="KW-0548">Nucleotidyltransferase</keyword>
<reference evidence="3" key="2">
    <citation type="submission" date="2022-01" db="EMBL/GenBank/DDBJ databases">
        <authorList>
            <person name="Yamashiro T."/>
            <person name="Shiraishi A."/>
            <person name="Satake H."/>
            <person name="Nakayama K."/>
        </authorList>
    </citation>
    <scope>NUCLEOTIDE SEQUENCE</scope>
</reference>
<organism evidence="3 4">
    <name type="scientific">Tanacetum coccineum</name>
    <dbReference type="NCBI Taxonomy" id="301880"/>
    <lineage>
        <taxon>Eukaryota</taxon>
        <taxon>Viridiplantae</taxon>
        <taxon>Streptophyta</taxon>
        <taxon>Embryophyta</taxon>
        <taxon>Tracheophyta</taxon>
        <taxon>Spermatophyta</taxon>
        <taxon>Magnoliopsida</taxon>
        <taxon>eudicotyledons</taxon>
        <taxon>Gunneridae</taxon>
        <taxon>Pentapetalae</taxon>
        <taxon>asterids</taxon>
        <taxon>campanulids</taxon>
        <taxon>Asterales</taxon>
        <taxon>Asteraceae</taxon>
        <taxon>Asteroideae</taxon>
        <taxon>Anthemideae</taxon>
        <taxon>Anthemidinae</taxon>
        <taxon>Tanacetum</taxon>
    </lineage>
</organism>
<keyword evidence="3" id="KW-0808">Transferase</keyword>
<dbReference type="SUPFAM" id="SSF56672">
    <property type="entry name" value="DNA/RNA polymerases"/>
    <property type="match status" value="1"/>
</dbReference>
<comment type="caution">
    <text evidence="3">The sequence shown here is derived from an EMBL/GenBank/DDBJ whole genome shotgun (WGS) entry which is preliminary data.</text>
</comment>
<gene>
    <name evidence="3" type="ORF">Tco_0628126</name>
</gene>
<evidence type="ECO:0000259" key="2">
    <source>
        <dbReference type="Pfam" id="PF17919"/>
    </source>
</evidence>
<dbReference type="InterPro" id="IPR053134">
    <property type="entry name" value="RNA-dir_DNA_polymerase"/>
</dbReference>
<protein>
    <submittedName>
        <fullName evidence="3">Reverse transcriptase domain-containing protein</fullName>
    </submittedName>
</protein>
<dbReference type="Gene3D" id="3.10.10.10">
    <property type="entry name" value="HIV Type 1 Reverse Transcriptase, subunit A, domain 1"/>
    <property type="match status" value="1"/>
</dbReference>
<feature type="domain" description="Reverse transcriptase" evidence="1">
    <location>
        <begin position="252"/>
        <end position="360"/>
    </location>
</feature>
<dbReference type="InterPro" id="IPR043502">
    <property type="entry name" value="DNA/RNA_pol_sf"/>
</dbReference>
<reference evidence="3" key="1">
    <citation type="journal article" date="2022" name="Int. J. Mol. Sci.">
        <title>Draft Genome of Tanacetum Coccineum: Genomic Comparison of Closely Related Tanacetum-Family Plants.</title>
        <authorList>
            <person name="Yamashiro T."/>
            <person name="Shiraishi A."/>
            <person name="Nakayama K."/>
            <person name="Satake H."/>
        </authorList>
    </citation>
    <scope>NUCLEOTIDE SEQUENCE</scope>
</reference>
<dbReference type="GO" id="GO:0003964">
    <property type="term" value="F:RNA-directed DNA polymerase activity"/>
    <property type="evidence" value="ECO:0007669"/>
    <property type="project" value="UniProtKB-KW"/>
</dbReference>
<dbReference type="EMBL" id="BQNB010008822">
    <property type="protein sequence ID" value="GJS54764.1"/>
    <property type="molecule type" value="Genomic_DNA"/>
</dbReference>
<evidence type="ECO:0000259" key="1">
    <source>
        <dbReference type="Pfam" id="PF00078"/>
    </source>
</evidence>
<keyword evidence="4" id="KW-1185">Reference proteome</keyword>
<accession>A0ABQ4WPG4</accession>
<dbReference type="Proteomes" id="UP001151760">
    <property type="component" value="Unassembled WGS sequence"/>
</dbReference>
<dbReference type="InterPro" id="IPR043128">
    <property type="entry name" value="Rev_trsase/Diguanyl_cyclase"/>
</dbReference>
<dbReference type="Gene3D" id="3.30.70.270">
    <property type="match status" value="1"/>
</dbReference>
<sequence>MPPRRINRSVVEQLIVDRVIEVVAAALAQHEANRDNGAGVGNAEGNDGGNAGGNAGGNVGGNVALEVRGCTYKTFLACNPHTFSGSKGIVGLSRYLHGRALTWWNGYVYSLGIDAANRIIWNELKDMMTIEYSLRTEIQKMEQAEKGSKPANIDEAISMARGLVDQAVRAKATRISDSNKRKQEAAKAYVAAPTEGKVYAGNLSLCNKCKLHHNGNTQQAVTCFGVERRDTTRTSVLRGKISRTRVLEEGRYHQLRVREEDIPKTAFRTRYGHYEFQVMPFGLTNAPVVFMDLMNRVCKPYLDKFVIVLIDDILIYSRSKKQHEEHLKTDLELLKREKLYAKFSKCKFWMNSVQFLGHVIDNRGYYRRFIEGFSMIAKPLTKLTHKNKNAPILALPEGNKDFVVYCDASLNGLGAVLMQRDKVMAYASRQLKTHEENYMTHDLELGVVVFALRL</sequence>
<dbReference type="PANTHER" id="PTHR24559:SF444">
    <property type="entry name" value="REVERSE TRANSCRIPTASE DOMAIN-CONTAINING PROTEIN"/>
    <property type="match status" value="1"/>
</dbReference>
<dbReference type="Pfam" id="PF17919">
    <property type="entry name" value="RT_RNaseH_2"/>
    <property type="match status" value="1"/>
</dbReference>
<dbReference type="Pfam" id="PF00078">
    <property type="entry name" value="RVT_1"/>
    <property type="match status" value="1"/>
</dbReference>
<feature type="domain" description="Reverse transcriptase/retrotransposon-derived protein RNase H-like" evidence="2">
    <location>
        <begin position="381"/>
        <end position="453"/>
    </location>
</feature>
<evidence type="ECO:0000313" key="3">
    <source>
        <dbReference type="EMBL" id="GJS54764.1"/>
    </source>
</evidence>